<dbReference type="GO" id="GO:0002098">
    <property type="term" value="P:tRNA wobble uridine modification"/>
    <property type="evidence" value="ECO:0007669"/>
    <property type="project" value="TreeGrafter"/>
</dbReference>
<keyword evidence="4 10" id="KW-0285">Flavoprotein</keyword>
<dbReference type="HAMAP" id="MF_01037">
    <property type="entry name" value="TrmFO"/>
    <property type="match status" value="1"/>
</dbReference>
<dbReference type="InterPro" id="IPR002218">
    <property type="entry name" value="MnmG-rel"/>
</dbReference>
<dbReference type="Pfam" id="PF01134">
    <property type="entry name" value="GIDA"/>
    <property type="match status" value="1"/>
</dbReference>
<dbReference type="Proteomes" id="UP000824261">
    <property type="component" value="Unassembled WGS sequence"/>
</dbReference>
<keyword evidence="2 10" id="KW-0963">Cytoplasm</keyword>
<evidence type="ECO:0000256" key="7">
    <source>
        <dbReference type="ARBA" id="ARBA00022827"/>
    </source>
</evidence>
<evidence type="ECO:0000256" key="6">
    <source>
        <dbReference type="ARBA" id="ARBA00022694"/>
    </source>
</evidence>
<evidence type="ECO:0000256" key="5">
    <source>
        <dbReference type="ARBA" id="ARBA00022679"/>
    </source>
</evidence>
<comment type="catalytic activity">
    <reaction evidence="10">
        <text>uridine(54) in tRNA + (6R)-5,10-methylene-5,6,7,8-tetrahydrofolate + NADH + H(+) = 5-methyluridine(54) in tRNA + (6S)-5,6,7,8-tetrahydrofolate + NAD(+)</text>
        <dbReference type="Rhea" id="RHEA:16873"/>
        <dbReference type="Rhea" id="RHEA-COMP:10167"/>
        <dbReference type="Rhea" id="RHEA-COMP:10193"/>
        <dbReference type="ChEBI" id="CHEBI:15378"/>
        <dbReference type="ChEBI" id="CHEBI:15636"/>
        <dbReference type="ChEBI" id="CHEBI:57453"/>
        <dbReference type="ChEBI" id="CHEBI:57540"/>
        <dbReference type="ChEBI" id="CHEBI:57945"/>
        <dbReference type="ChEBI" id="CHEBI:65315"/>
        <dbReference type="ChEBI" id="CHEBI:74447"/>
        <dbReference type="EC" id="2.1.1.74"/>
    </reaction>
</comment>
<dbReference type="GO" id="GO:0005829">
    <property type="term" value="C:cytosol"/>
    <property type="evidence" value="ECO:0007669"/>
    <property type="project" value="TreeGrafter"/>
</dbReference>
<dbReference type="AlphaFoldDB" id="A0A9D1A1F0"/>
<dbReference type="NCBIfam" id="NF003739">
    <property type="entry name" value="PRK05335.1"/>
    <property type="match status" value="1"/>
</dbReference>
<sequence length="526" mass="55437">METLAGKRVDVVGGGLAGCEAALQLAARGISVRLVEMRPNTPTPVHAGSSLAELVCSNSLKSQKPDSAAGMLKGELAALGSFLLNAALSCAVPAGGALAVDRERFSCAIEGSVASFSNIQVVRAEVVGVRDDGALLVRDEGSGPEESSAANALSPAPDALIVASGPLTSDALAASLQQATGAESLAFYDAAAPIVMADSLNGDVLFRQSRYEDEGAGDYLNAPFTKDEYERFIAELVAARRVIAKDFETRELFQACQPIEEIARKGTDAPRFGALKPVGLTDPRTGRRPWAALQLRAEDAHGMAYNLVGFQTNLTFGEQQRVFRLIPGLEHAEFARYGVMHRNTFVDAPRLLDATLRLKRPIARIPVRIAGQLAGTEGYCEAMRSGLHAALCTCAELADVPAPIPPAETAFGALLAWATDPATVDYQPMHVNFGIIPPLEARVRNKKDRYAAYAARGTKALEAHVARLQSLGLLAESTGEESAHLHADNAAGQDAPATVSPAVCAKVDGLGRNVAFTASEGTMRRG</sequence>
<comment type="catalytic activity">
    <reaction evidence="10">
        <text>uridine(54) in tRNA + (6R)-5,10-methylene-5,6,7,8-tetrahydrofolate + NADPH + H(+) = 5-methyluridine(54) in tRNA + (6S)-5,6,7,8-tetrahydrofolate + NADP(+)</text>
        <dbReference type="Rhea" id="RHEA:62372"/>
        <dbReference type="Rhea" id="RHEA-COMP:10167"/>
        <dbReference type="Rhea" id="RHEA-COMP:10193"/>
        <dbReference type="ChEBI" id="CHEBI:15378"/>
        <dbReference type="ChEBI" id="CHEBI:15636"/>
        <dbReference type="ChEBI" id="CHEBI:57453"/>
        <dbReference type="ChEBI" id="CHEBI:57783"/>
        <dbReference type="ChEBI" id="CHEBI:58349"/>
        <dbReference type="ChEBI" id="CHEBI:65315"/>
        <dbReference type="ChEBI" id="CHEBI:74447"/>
        <dbReference type="EC" id="2.1.1.74"/>
    </reaction>
</comment>
<evidence type="ECO:0000256" key="3">
    <source>
        <dbReference type="ARBA" id="ARBA00022603"/>
    </source>
</evidence>
<dbReference type="PANTHER" id="PTHR11806">
    <property type="entry name" value="GLUCOSE INHIBITED DIVISION PROTEIN A"/>
    <property type="match status" value="1"/>
</dbReference>
<comment type="cofactor">
    <cofactor evidence="1 10">
        <name>FAD</name>
        <dbReference type="ChEBI" id="CHEBI:57692"/>
    </cofactor>
</comment>
<dbReference type="InterPro" id="IPR004417">
    <property type="entry name" value="TrmFO"/>
</dbReference>
<keyword evidence="3 10" id="KW-0489">Methyltransferase</keyword>
<dbReference type="PANTHER" id="PTHR11806:SF2">
    <property type="entry name" value="METHYLENETETRAHYDROFOLATE--TRNA-(URACIL-5-)-METHYLTRANSFERASE TRMFO"/>
    <property type="match status" value="1"/>
</dbReference>
<evidence type="ECO:0000259" key="11">
    <source>
        <dbReference type="Pfam" id="PF01134"/>
    </source>
</evidence>
<keyword evidence="8 10" id="KW-0521">NADP</keyword>
<dbReference type="EMBL" id="DVGB01000089">
    <property type="protein sequence ID" value="HIR02035.1"/>
    <property type="molecule type" value="Genomic_DNA"/>
</dbReference>
<comment type="subcellular location">
    <subcellularLocation>
        <location evidence="10">Cytoplasm</location>
    </subcellularLocation>
</comment>
<reference evidence="12" key="2">
    <citation type="journal article" date="2021" name="PeerJ">
        <title>Extensive microbial diversity within the chicken gut microbiome revealed by metagenomics and culture.</title>
        <authorList>
            <person name="Gilroy R."/>
            <person name="Ravi A."/>
            <person name="Getino M."/>
            <person name="Pursley I."/>
            <person name="Horton D.L."/>
            <person name="Alikhan N.F."/>
            <person name="Baker D."/>
            <person name="Gharbi K."/>
            <person name="Hall N."/>
            <person name="Watson M."/>
            <person name="Adriaenssens E.M."/>
            <person name="Foster-Nyarko E."/>
            <person name="Jarju S."/>
            <person name="Secka A."/>
            <person name="Antonio M."/>
            <person name="Oren A."/>
            <person name="Chaudhuri R.R."/>
            <person name="La Ragione R."/>
            <person name="Hildebrand F."/>
            <person name="Pallen M.J."/>
        </authorList>
    </citation>
    <scope>NUCLEOTIDE SEQUENCE</scope>
    <source>
        <strain evidence="12">ChiGjej1B1-2707</strain>
    </source>
</reference>
<name>A0A9D1A1F0_9ACTN</name>
<evidence type="ECO:0000256" key="10">
    <source>
        <dbReference type="HAMAP-Rule" id="MF_01037"/>
    </source>
</evidence>
<evidence type="ECO:0000256" key="9">
    <source>
        <dbReference type="ARBA" id="ARBA00023027"/>
    </source>
</evidence>
<accession>A0A9D1A1F0</accession>
<dbReference type="InterPro" id="IPR036188">
    <property type="entry name" value="FAD/NAD-bd_sf"/>
</dbReference>
<dbReference type="Gene3D" id="3.50.50.60">
    <property type="entry name" value="FAD/NAD(P)-binding domain"/>
    <property type="match status" value="2"/>
</dbReference>
<dbReference type="SUPFAM" id="SSF51905">
    <property type="entry name" value="FAD/NAD(P)-binding domain"/>
    <property type="match status" value="1"/>
</dbReference>
<dbReference type="GO" id="GO:0030488">
    <property type="term" value="P:tRNA methylation"/>
    <property type="evidence" value="ECO:0007669"/>
    <property type="project" value="TreeGrafter"/>
</dbReference>
<evidence type="ECO:0000256" key="8">
    <source>
        <dbReference type="ARBA" id="ARBA00022857"/>
    </source>
</evidence>
<keyword evidence="6 10" id="KW-0819">tRNA processing</keyword>
<feature type="binding site" evidence="10">
    <location>
        <begin position="13"/>
        <end position="18"/>
    </location>
    <ligand>
        <name>FAD</name>
        <dbReference type="ChEBI" id="CHEBI:57692"/>
    </ligand>
</feature>
<evidence type="ECO:0000256" key="1">
    <source>
        <dbReference type="ARBA" id="ARBA00001974"/>
    </source>
</evidence>
<evidence type="ECO:0000313" key="13">
    <source>
        <dbReference type="Proteomes" id="UP000824261"/>
    </source>
</evidence>
<keyword evidence="9 10" id="KW-0520">NAD</keyword>
<evidence type="ECO:0000256" key="2">
    <source>
        <dbReference type="ARBA" id="ARBA00022490"/>
    </source>
</evidence>
<comment type="caution">
    <text evidence="12">The sequence shown here is derived from an EMBL/GenBank/DDBJ whole genome shotgun (WGS) entry which is preliminary data.</text>
</comment>
<feature type="domain" description="MnmG N-terminal" evidence="11">
    <location>
        <begin position="9"/>
        <end position="392"/>
    </location>
</feature>
<evidence type="ECO:0000313" key="12">
    <source>
        <dbReference type="EMBL" id="HIR02035.1"/>
    </source>
</evidence>
<dbReference type="GO" id="GO:0050660">
    <property type="term" value="F:flavin adenine dinucleotide binding"/>
    <property type="evidence" value="ECO:0007669"/>
    <property type="project" value="UniProtKB-UniRule"/>
</dbReference>
<dbReference type="GO" id="GO:0047151">
    <property type="term" value="F:tRNA (uracil(54)-C5)-methyltransferase activity, 5,10-methylenetetrahydrofolate-dependent"/>
    <property type="evidence" value="ECO:0007669"/>
    <property type="project" value="UniProtKB-UniRule"/>
</dbReference>
<comment type="function">
    <text evidence="10">Catalyzes the folate-dependent formation of 5-methyl-uridine at position 54 (M-5-U54) in all tRNAs.</text>
</comment>
<organism evidence="12 13">
    <name type="scientific">Candidatus Aveggerthella stercoripullorum</name>
    <dbReference type="NCBI Taxonomy" id="2840688"/>
    <lineage>
        <taxon>Bacteria</taxon>
        <taxon>Bacillati</taxon>
        <taxon>Actinomycetota</taxon>
        <taxon>Coriobacteriia</taxon>
        <taxon>Eggerthellales</taxon>
        <taxon>Eggerthellaceae</taxon>
        <taxon>Eggerthellaceae incertae sedis</taxon>
        <taxon>Candidatus Aveggerthella</taxon>
    </lineage>
</organism>
<proteinExistence type="inferred from homology"/>
<reference evidence="12" key="1">
    <citation type="submission" date="2020-10" db="EMBL/GenBank/DDBJ databases">
        <authorList>
            <person name="Gilroy R."/>
        </authorList>
    </citation>
    <scope>NUCLEOTIDE SEQUENCE</scope>
    <source>
        <strain evidence="12">ChiGjej1B1-2707</strain>
    </source>
</reference>
<gene>
    <name evidence="10 12" type="primary">trmFO</name>
    <name evidence="12" type="ORF">IAA69_07235</name>
</gene>
<protein>
    <recommendedName>
        <fullName evidence="10">Methylenetetrahydrofolate--tRNA-(uracil-5-)-methyltransferase TrmFO</fullName>
        <ecNumber evidence="10">2.1.1.74</ecNumber>
    </recommendedName>
    <alternativeName>
        <fullName evidence="10">Folate-dependent tRNA (uracil-5-)-methyltransferase</fullName>
    </alternativeName>
    <alternativeName>
        <fullName evidence="10">Folate-dependent tRNA(M-5-U54)-methyltransferase</fullName>
    </alternativeName>
</protein>
<evidence type="ECO:0000256" key="4">
    <source>
        <dbReference type="ARBA" id="ARBA00022630"/>
    </source>
</evidence>
<keyword evidence="7 10" id="KW-0274">FAD</keyword>
<dbReference type="EC" id="2.1.1.74" evidence="10"/>
<comment type="similarity">
    <text evidence="10">Belongs to the MnmG family. TrmFO subfamily.</text>
</comment>
<dbReference type="InterPro" id="IPR040131">
    <property type="entry name" value="MnmG_N"/>
</dbReference>
<keyword evidence="5 10" id="KW-0808">Transferase</keyword>